<dbReference type="Proteomes" id="UP000240206">
    <property type="component" value="Unassembled WGS sequence"/>
</dbReference>
<accession>A0A2P7EGC7</accession>
<sequence>VNGGMFQFNALAQAPGDIPMAGYLGSWVIEVTN</sequence>
<evidence type="ECO:0008006" key="3">
    <source>
        <dbReference type="Google" id="ProtNLM"/>
    </source>
</evidence>
<proteinExistence type="predicted"/>
<name>A0A2P7EGC7_9SYNE</name>
<protein>
    <recommendedName>
        <fullName evidence="3">DUF2808 domain-containing protein</fullName>
    </recommendedName>
</protein>
<evidence type="ECO:0000313" key="1">
    <source>
        <dbReference type="EMBL" id="PSI02278.1"/>
    </source>
</evidence>
<dbReference type="InterPro" id="IPR021256">
    <property type="entry name" value="DUF2808"/>
</dbReference>
<dbReference type="Pfam" id="PF10989">
    <property type="entry name" value="DUF2808"/>
    <property type="match status" value="1"/>
</dbReference>
<dbReference type="AlphaFoldDB" id="A0A2P7EGC7"/>
<gene>
    <name evidence="1" type="ORF">C7K08_03300</name>
</gene>
<comment type="caution">
    <text evidence="1">The sequence shown here is derived from an EMBL/GenBank/DDBJ whole genome shotgun (WGS) entry which is preliminary data.</text>
</comment>
<reference evidence="2" key="1">
    <citation type="submission" date="2018-03" db="EMBL/GenBank/DDBJ databases">
        <title>Ecological and genomic features of two cosmopolitan and abundant freshwater picocyanobacteria.</title>
        <authorList>
            <person name="Cabello-Yeves P.J."/>
            <person name="Picazo A."/>
            <person name="Camacho A."/>
            <person name="Callieri C."/>
            <person name="Rosselli R."/>
            <person name="Roda-Garcia J."/>
            <person name="Coutinho F.H."/>
            <person name="Rodriguez-Valera F."/>
        </authorList>
    </citation>
    <scope>NUCLEOTIDE SEQUENCE [LARGE SCALE GENOMIC DNA]</scope>
    <source>
        <strain evidence="2">Tous</strain>
    </source>
</reference>
<evidence type="ECO:0000313" key="2">
    <source>
        <dbReference type="Proteomes" id="UP000240206"/>
    </source>
</evidence>
<keyword evidence="2" id="KW-1185">Reference proteome</keyword>
<organism evidence="1 2">
    <name type="scientific">Synechococcus lacustris str. Tous</name>
    <dbReference type="NCBI Taxonomy" id="1910958"/>
    <lineage>
        <taxon>Bacteria</taxon>
        <taxon>Bacillati</taxon>
        <taxon>Cyanobacteriota</taxon>
        <taxon>Cyanophyceae</taxon>
        <taxon>Synechococcales</taxon>
        <taxon>Synechococcaceae</taxon>
        <taxon>Synechococcus</taxon>
    </lineage>
</organism>
<feature type="non-terminal residue" evidence="1">
    <location>
        <position position="1"/>
    </location>
</feature>
<dbReference type="EMBL" id="PXVC01000008">
    <property type="protein sequence ID" value="PSI02278.1"/>
    <property type="molecule type" value="Genomic_DNA"/>
</dbReference>
<dbReference type="RefSeq" id="WP_117434628.1">
    <property type="nucleotide sequence ID" value="NZ_PXVC01000008.1"/>
</dbReference>